<evidence type="ECO:0000313" key="2">
    <source>
        <dbReference type="Proteomes" id="UP000622638"/>
    </source>
</evidence>
<accession>A0ABQ1LLH6</accession>
<sequence length="44" mass="5188">MFIAQQYKFEWGDAYMDAFLNYEAPSGIEGHRVEVDFARVWDAL</sequence>
<name>A0ABQ1LLH6_9BURK</name>
<organism evidence="1 2">
    <name type="scientific">Pseudoduganella buxea</name>
    <dbReference type="NCBI Taxonomy" id="1949069"/>
    <lineage>
        <taxon>Bacteria</taxon>
        <taxon>Pseudomonadati</taxon>
        <taxon>Pseudomonadota</taxon>
        <taxon>Betaproteobacteria</taxon>
        <taxon>Burkholderiales</taxon>
        <taxon>Oxalobacteraceae</taxon>
        <taxon>Telluria group</taxon>
        <taxon>Pseudoduganella</taxon>
    </lineage>
</organism>
<protein>
    <submittedName>
        <fullName evidence="1">Uncharacterized protein</fullName>
    </submittedName>
</protein>
<proteinExistence type="predicted"/>
<gene>
    <name evidence="1" type="ORF">GCM10011572_53540</name>
</gene>
<keyword evidence="2" id="KW-1185">Reference proteome</keyword>
<comment type="caution">
    <text evidence="1">The sequence shown here is derived from an EMBL/GenBank/DDBJ whole genome shotgun (WGS) entry which is preliminary data.</text>
</comment>
<reference evidence="2" key="1">
    <citation type="journal article" date="2019" name="Int. J. Syst. Evol. Microbiol.">
        <title>The Global Catalogue of Microorganisms (GCM) 10K type strain sequencing project: providing services to taxonomists for standard genome sequencing and annotation.</title>
        <authorList>
            <consortium name="The Broad Institute Genomics Platform"/>
            <consortium name="The Broad Institute Genome Sequencing Center for Infectious Disease"/>
            <person name="Wu L."/>
            <person name="Ma J."/>
        </authorList>
    </citation>
    <scope>NUCLEOTIDE SEQUENCE [LARGE SCALE GENOMIC DNA]</scope>
    <source>
        <strain evidence="2">CGMCC 1.15931</strain>
    </source>
</reference>
<dbReference type="EMBL" id="BMKG01000053">
    <property type="protein sequence ID" value="GGC25427.1"/>
    <property type="molecule type" value="Genomic_DNA"/>
</dbReference>
<dbReference type="Proteomes" id="UP000622638">
    <property type="component" value="Unassembled WGS sequence"/>
</dbReference>
<evidence type="ECO:0000313" key="1">
    <source>
        <dbReference type="EMBL" id="GGC25427.1"/>
    </source>
</evidence>
<dbReference type="RefSeq" id="WP_260099465.1">
    <property type="nucleotide sequence ID" value="NZ_BMKG01000053.1"/>
</dbReference>